<evidence type="ECO:0000313" key="1">
    <source>
        <dbReference type="EMBL" id="KJF39367.1"/>
    </source>
</evidence>
<comment type="caution">
    <text evidence="1">The sequence shown here is derived from an EMBL/GenBank/DDBJ whole genome shotgun (WGS) entry which is preliminary data.</text>
</comment>
<protein>
    <recommendedName>
        <fullName evidence="3">DUF1963 domain-containing protein</fullName>
    </recommendedName>
</protein>
<dbReference type="RefSeq" id="WP_008982524.1">
    <property type="nucleotide sequence ID" value="NZ_JXXK01000019.1"/>
</dbReference>
<evidence type="ECO:0000313" key="2">
    <source>
        <dbReference type="Proteomes" id="UP000032483"/>
    </source>
</evidence>
<dbReference type="GeneID" id="42857492"/>
<dbReference type="EMBL" id="JXXK01000019">
    <property type="protein sequence ID" value="KJF39367.1"/>
    <property type="molecule type" value="Genomic_DNA"/>
</dbReference>
<evidence type="ECO:0008006" key="3">
    <source>
        <dbReference type="Google" id="ProtNLM"/>
    </source>
</evidence>
<sequence>MSLKYTCPSCGTPLGYEGLCWKCKCEQERQAALAWTPEQIVEKQRNLIQNIQRLADMEDPEFADFWQLLGYHDVITPEIQRMALAAEVFWPCEIYYHAPADVRDGLIHALLSAENSSAASNLMSCLAMQGDDKAMETLLELERNPRPWRKGLYVDPSSYAQIGGWTFDKEGQKIQLNFDTCYPMVKGTTGEKSPVCIGREREDTCPHCGGRMVDILVLDGRDERLKFLGLDGILTATCCPSCVGFLKGPAFNRFTLDGGVEVFPSELFDGAEKTDCYVSPEEYKALTENPFVLGEAPVPLFYGAACQDVNTIGGFANWVQDAEYTTCPHCGKPMKYLAQIQWDTVFDCAEGTLYVEFCPDCQIISMQHQQT</sequence>
<dbReference type="Proteomes" id="UP000032483">
    <property type="component" value="Unassembled WGS sequence"/>
</dbReference>
<gene>
    <name evidence="1" type="ORF">TQ39_13005</name>
</gene>
<organism evidence="1 2">
    <name type="scientific">Ruthenibacterium lactatiformans</name>
    <dbReference type="NCBI Taxonomy" id="1550024"/>
    <lineage>
        <taxon>Bacteria</taxon>
        <taxon>Bacillati</taxon>
        <taxon>Bacillota</taxon>
        <taxon>Clostridia</taxon>
        <taxon>Eubacteriales</taxon>
        <taxon>Oscillospiraceae</taxon>
        <taxon>Ruthenibacterium</taxon>
    </lineage>
</organism>
<dbReference type="AlphaFoldDB" id="A0A0D8IXG9"/>
<name>A0A0D8IXG9_9FIRM</name>
<keyword evidence="2" id="KW-1185">Reference proteome</keyword>
<proteinExistence type="predicted"/>
<dbReference type="PATRIC" id="fig|1550024.3.peg.2970"/>
<reference evidence="1" key="1">
    <citation type="submission" date="2015-02" db="EMBL/GenBank/DDBJ databases">
        <title>A novel member of the family Ruminococcaceae isolated from human feces.</title>
        <authorList>
            <person name="Shkoporov A.N."/>
            <person name="Chaplin A.V."/>
            <person name="Motuzova O.V."/>
            <person name="Kafarskaia L.I."/>
            <person name="Khokhlova E.V."/>
            <person name="Efimov B.A."/>
        </authorList>
    </citation>
    <scope>NUCLEOTIDE SEQUENCE [LARGE SCALE GENOMIC DNA]</scope>
    <source>
        <strain evidence="1">585-1</strain>
    </source>
</reference>
<accession>A0A0D8IXG9</accession>